<feature type="transmembrane region" description="Helical" evidence="1">
    <location>
        <begin position="252"/>
        <end position="272"/>
    </location>
</feature>
<keyword evidence="1" id="KW-0812">Transmembrane</keyword>
<feature type="transmembrane region" description="Helical" evidence="1">
    <location>
        <begin position="6"/>
        <end position="31"/>
    </location>
</feature>
<evidence type="ECO:0000313" key="3">
    <source>
        <dbReference type="Proteomes" id="UP001295684"/>
    </source>
</evidence>
<feature type="transmembrane region" description="Helical" evidence="1">
    <location>
        <begin position="47"/>
        <end position="67"/>
    </location>
</feature>
<dbReference type="AlphaFoldDB" id="A0AAD1UDF6"/>
<protein>
    <submittedName>
        <fullName evidence="2">Uncharacterized protein</fullName>
    </submittedName>
</protein>
<feature type="transmembrane region" description="Helical" evidence="1">
    <location>
        <begin position="185"/>
        <end position="207"/>
    </location>
</feature>
<feature type="transmembrane region" description="Helical" evidence="1">
    <location>
        <begin position="73"/>
        <end position="95"/>
    </location>
</feature>
<organism evidence="2 3">
    <name type="scientific">Euplotes crassus</name>
    <dbReference type="NCBI Taxonomy" id="5936"/>
    <lineage>
        <taxon>Eukaryota</taxon>
        <taxon>Sar</taxon>
        <taxon>Alveolata</taxon>
        <taxon>Ciliophora</taxon>
        <taxon>Intramacronucleata</taxon>
        <taxon>Spirotrichea</taxon>
        <taxon>Hypotrichia</taxon>
        <taxon>Euplotida</taxon>
        <taxon>Euplotidae</taxon>
        <taxon>Moneuplotes</taxon>
    </lineage>
</organism>
<reference evidence="2" key="1">
    <citation type="submission" date="2023-07" db="EMBL/GenBank/DDBJ databases">
        <authorList>
            <consortium name="AG Swart"/>
            <person name="Singh M."/>
            <person name="Singh A."/>
            <person name="Seah K."/>
            <person name="Emmerich C."/>
        </authorList>
    </citation>
    <scope>NUCLEOTIDE SEQUENCE</scope>
    <source>
        <strain evidence="2">DP1</strain>
    </source>
</reference>
<gene>
    <name evidence="2" type="ORF">ECRASSUSDP1_LOCUS4488</name>
</gene>
<keyword evidence="3" id="KW-1185">Reference proteome</keyword>
<dbReference type="Proteomes" id="UP001295684">
    <property type="component" value="Unassembled WGS sequence"/>
</dbReference>
<name>A0AAD1UDF6_EUPCR</name>
<sequence>MVNWHYDSAGFLVCCGITEVACILALIMLFINMRKHYYAEYSAESKVAMFISFVTLGVILVLIMIASPVYKGASVFLIVINILNSLFILSFYLLVSEKLTFYLWKFCTEYPAMKRRIVQERIPCQKMFKYQYPMTELEVFDRLEIRNYFMKYCYLLEGRSRALYFCSFNIKTYAEAHSFVRESMIILFIYITTVPIAMIVEVGIGAANPTGSGELSFKSSIRIYIMVITTIASVCLRNFCSSFSRILPFNNFGIILMSLAQIKLFFDFSGSILKASAWRLGEINELDTYRLIFMSTFAVFCLVITVVQYFKLDPQSLVLDFGTSMTIDFTWHDRDHQLKNTHSDCDQSWMSAPSSPAKFRRLQDRGAFVDLSDQQETPPEQSFYRDNLWTFSNKSSISECNGPIELGNRCSQPLLNIDFGESKQ</sequence>
<feature type="transmembrane region" description="Helical" evidence="1">
    <location>
        <begin position="219"/>
        <end position="240"/>
    </location>
</feature>
<proteinExistence type="predicted"/>
<accession>A0AAD1UDF6</accession>
<comment type="caution">
    <text evidence="2">The sequence shown here is derived from an EMBL/GenBank/DDBJ whole genome shotgun (WGS) entry which is preliminary data.</text>
</comment>
<keyword evidence="1" id="KW-0472">Membrane</keyword>
<dbReference type="EMBL" id="CAMPGE010004310">
    <property type="protein sequence ID" value="CAI2363158.1"/>
    <property type="molecule type" value="Genomic_DNA"/>
</dbReference>
<keyword evidence="1" id="KW-1133">Transmembrane helix</keyword>
<evidence type="ECO:0000256" key="1">
    <source>
        <dbReference type="SAM" id="Phobius"/>
    </source>
</evidence>
<feature type="transmembrane region" description="Helical" evidence="1">
    <location>
        <begin position="292"/>
        <end position="310"/>
    </location>
</feature>
<evidence type="ECO:0000313" key="2">
    <source>
        <dbReference type="EMBL" id="CAI2363158.1"/>
    </source>
</evidence>